<gene>
    <name evidence="1" type="ORF">IPO85_00200</name>
</gene>
<dbReference type="AlphaFoldDB" id="A0A9D7S663"/>
<organism evidence="1 2">
    <name type="scientific">Candidatus Defluviibacterium haderslevense</name>
    <dbReference type="NCBI Taxonomy" id="2981993"/>
    <lineage>
        <taxon>Bacteria</taxon>
        <taxon>Pseudomonadati</taxon>
        <taxon>Bacteroidota</taxon>
        <taxon>Saprospiria</taxon>
        <taxon>Saprospirales</taxon>
        <taxon>Saprospiraceae</taxon>
        <taxon>Candidatus Defluviibacterium</taxon>
    </lineage>
</organism>
<evidence type="ECO:0000313" key="1">
    <source>
        <dbReference type="EMBL" id="MBK9715955.1"/>
    </source>
</evidence>
<proteinExistence type="predicted"/>
<dbReference type="InterPro" id="IPR026444">
    <property type="entry name" value="Secre_tail"/>
</dbReference>
<reference evidence="1 2" key="1">
    <citation type="submission" date="2020-10" db="EMBL/GenBank/DDBJ databases">
        <title>Connecting structure to function with the recovery of over 1000 high-quality activated sludge metagenome-assembled genomes encoding full-length rRNA genes using long-read sequencing.</title>
        <authorList>
            <person name="Singleton C.M."/>
            <person name="Petriglieri F."/>
            <person name="Kristensen J.M."/>
            <person name="Kirkegaard R.H."/>
            <person name="Michaelsen T.Y."/>
            <person name="Andersen M.H."/>
            <person name="Karst S.M."/>
            <person name="Dueholm M.S."/>
            <person name="Nielsen P.H."/>
            <person name="Albertsen M."/>
        </authorList>
    </citation>
    <scope>NUCLEOTIDE SEQUENCE [LARGE SCALE GENOMIC DNA]</scope>
    <source>
        <strain evidence="1">Ribe_18-Q3-R11-54_BAT3C.373</strain>
    </source>
</reference>
<dbReference type="EMBL" id="JADKFW010000002">
    <property type="protein sequence ID" value="MBK9715955.1"/>
    <property type="molecule type" value="Genomic_DNA"/>
</dbReference>
<evidence type="ECO:0000313" key="2">
    <source>
        <dbReference type="Proteomes" id="UP000808349"/>
    </source>
</evidence>
<name>A0A9D7S663_9BACT</name>
<sequence length="64" mass="7448">MNNAIIFNKLDNFKYNIFNSIGQKIGSDTNIQNNKIELNELINGVYIIEIVVDEIRRSIKFIKC</sequence>
<dbReference type="NCBIfam" id="TIGR04183">
    <property type="entry name" value="Por_Secre_tail"/>
    <property type="match status" value="1"/>
</dbReference>
<protein>
    <submittedName>
        <fullName evidence="1">T9SS type A sorting domain-containing protein</fullName>
    </submittedName>
</protein>
<accession>A0A9D7S663</accession>
<dbReference type="Proteomes" id="UP000808349">
    <property type="component" value="Unassembled WGS sequence"/>
</dbReference>
<comment type="caution">
    <text evidence="1">The sequence shown here is derived from an EMBL/GenBank/DDBJ whole genome shotgun (WGS) entry which is preliminary data.</text>
</comment>